<organism evidence="2 3">
    <name type="scientific">Blastococcus saxobsidens</name>
    <dbReference type="NCBI Taxonomy" id="138336"/>
    <lineage>
        <taxon>Bacteria</taxon>
        <taxon>Bacillati</taxon>
        <taxon>Actinomycetota</taxon>
        <taxon>Actinomycetes</taxon>
        <taxon>Geodermatophilales</taxon>
        <taxon>Geodermatophilaceae</taxon>
        <taxon>Blastococcus</taxon>
    </lineage>
</organism>
<feature type="transmembrane region" description="Helical" evidence="1">
    <location>
        <begin position="156"/>
        <end position="177"/>
    </location>
</feature>
<dbReference type="EMBL" id="SHKV01000001">
    <property type="protein sequence ID" value="RZU33123.1"/>
    <property type="molecule type" value="Genomic_DNA"/>
</dbReference>
<keyword evidence="3" id="KW-1185">Reference proteome</keyword>
<feature type="transmembrane region" description="Helical" evidence="1">
    <location>
        <begin position="47"/>
        <end position="70"/>
    </location>
</feature>
<protein>
    <submittedName>
        <fullName evidence="2">Uncharacterized protein</fullName>
    </submittedName>
</protein>
<evidence type="ECO:0000313" key="3">
    <source>
        <dbReference type="Proteomes" id="UP000292507"/>
    </source>
</evidence>
<keyword evidence="1" id="KW-0812">Transmembrane</keyword>
<dbReference type="AlphaFoldDB" id="A0A4Q7Y9S5"/>
<dbReference type="RefSeq" id="WP_242611162.1">
    <property type="nucleotide sequence ID" value="NZ_POQT01000007.1"/>
</dbReference>
<keyword evidence="1" id="KW-0472">Membrane</keyword>
<gene>
    <name evidence="2" type="ORF">BKA19_2839</name>
</gene>
<reference evidence="2 3" key="1">
    <citation type="submission" date="2019-02" db="EMBL/GenBank/DDBJ databases">
        <title>Sequencing the genomes of 1000 actinobacteria strains.</title>
        <authorList>
            <person name="Klenk H.-P."/>
        </authorList>
    </citation>
    <scope>NUCLEOTIDE SEQUENCE [LARGE SCALE GENOMIC DNA]</scope>
    <source>
        <strain evidence="2 3">DSM 44509</strain>
    </source>
</reference>
<accession>A0A4Q7Y9S5</accession>
<sequence>MTERQQEPTTRAFPVAGASAAGAHPAADDATAPSWATERVVFRRPDALAGVLLVLAGITAGASLLLRWLADDDANGLEWVGRAFGELGDLVGTGLWQPLVIVLGGAMLLVLGLLMFAPARTHRLLGLLALLVSAGVTAAVLVPLVAAGWDLGSFRPGFWCAIAVAVLGLLGALKALVAGPRYGTEPPTG</sequence>
<evidence type="ECO:0000313" key="2">
    <source>
        <dbReference type="EMBL" id="RZU33123.1"/>
    </source>
</evidence>
<dbReference type="Proteomes" id="UP000292507">
    <property type="component" value="Unassembled WGS sequence"/>
</dbReference>
<feature type="transmembrane region" description="Helical" evidence="1">
    <location>
        <begin position="95"/>
        <end position="117"/>
    </location>
</feature>
<name>A0A4Q7Y9S5_9ACTN</name>
<comment type="caution">
    <text evidence="2">The sequence shown here is derived from an EMBL/GenBank/DDBJ whole genome shotgun (WGS) entry which is preliminary data.</text>
</comment>
<proteinExistence type="predicted"/>
<keyword evidence="1" id="KW-1133">Transmembrane helix</keyword>
<evidence type="ECO:0000256" key="1">
    <source>
        <dbReference type="SAM" id="Phobius"/>
    </source>
</evidence>
<feature type="transmembrane region" description="Helical" evidence="1">
    <location>
        <begin position="124"/>
        <end position="144"/>
    </location>
</feature>